<dbReference type="AlphaFoldDB" id="A0A9W6LNC6"/>
<keyword evidence="4" id="KW-1134">Transmembrane beta strand</keyword>
<evidence type="ECO:0000313" key="9">
    <source>
        <dbReference type="EMBL" id="GLI56463.1"/>
    </source>
</evidence>
<dbReference type="GO" id="GO:1990281">
    <property type="term" value="C:efflux pump complex"/>
    <property type="evidence" value="ECO:0007669"/>
    <property type="project" value="TreeGrafter"/>
</dbReference>
<dbReference type="InterPro" id="IPR051906">
    <property type="entry name" value="TolC-like"/>
</dbReference>
<evidence type="ECO:0000256" key="7">
    <source>
        <dbReference type="ARBA" id="ARBA00023237"/>
    </source>
</evidence>
<evidence type="ECO:0000256" key="4">
    <source>
        <dbReference type="ARBA" id="ARBA00022452"/>
    </source>
</evidence>
<keyword evidence="5" id="KW-0812">Transmembrane</keyword>
<accession>A0A9W6LNC6</accession>
<keyword evidence="7" id="KW-0998">Cell outer membrane</keyword>
<evidence type="ECO:0000313" key="10">
    <source>
        <dbReference type="Proteomes" id="UP001144471"/>
    </source>
</evidence>
<comment type="subcellular location">
    <subcellularLocation>
        <location evidence="1">Cell outer membrane</location>
    </subcellularLocation>
</comment>
<evidence type="ECO:0000256" key="1">
    <source>
        <dbReference type="ARBA" id="ARBA00004442"/>
    </source>
</evidence>
<dbReference type="InterPro" id="IPR003423">
    <property type="entry name" value="OMP_efflux"/>
</dbReference>
<feature type="coiled-coil region" evidence="8">
    <location>
        <begin position="350"/>
        <end position="377"/>
    </location>
</feature>
<organism evidence="9 10">
    <name type="scientific">Propionigenium maris DSM 9537</name>
    <dbReference type="NCBI Taxonomy" id="1123000"/>
    <lineage>
        <taxon>Bacteria</taxon>
        <taxon>Fusobacteriati</taxon>
        <taxon>Fusobacteriota</taxon>
        <taxon>Fusobacteriia</taxon>
        <taxon>Fusobacteriales</taxon>
        <taxon>Fusobacteriaceae</taxon>
        <taxon>Propionigenium</taxon>
    </lineage>
</organism>
<gene>
    <name evidence="9" type="ORF">PM10SUCC1_19770</name>
</gene>
<dbReference type="SUPFAM" id="SSF56954">
    <property type="entry name" value="Outer membrane efflux proteins (OEP)"/>
    <property type="match status" value="1"/>
</dbReference>
<dbReference type="RefSeq" id="WP_281835646.1">
    <property type="nucleotide sequence ID" value="NZ_BSDY01000008.1"/>
</dbReference>
<dbReference type="GO" id="GO:0015562">
    <property type="term" value="F:efflux transmembrane transporter activity"/>
    <property type="evidence" value="ECO:0007669"/>
    <property type="project" value="InterPro"/>
</dbReference>
<dbReference type="PANTHER" id="PTHR30026:SF20">
    <property type="entry name" value="OUTER MEMBRANE PROTEIN TOLC"/>
    <property type="match status" value="1"/>
</dbReference>
<feature type="coiled-coil region" evidence="8">
    <location>
        <begin position="142"/>
        <end position="176"/>
    </location>
</feature>
<evidence type="ECO:0000256" key="5">
    <source>
        <dbReference type="ARBA" id="ARBA00022692"/>
    </source>
</evidence>
<evidence type="ECO:0000256" key="8">
    <source>
        <dbReference type="SAM" id="Coils"/>
    </source>
</evidence>
<dbReference type="Proteomes" id="UP001144471">
    <property type="component" value="Unassembled WGS sequence"/>
</dbReference>
<dbReference type="GO" id="GO:0015288">
    <property type="term" value="F:porin activity"/>
    <property type="evidence" value="ECO:0007669"/>
    <property type="project" value="TreeGrafter"/>
</dbReference>
<keyword evidence="6" id="KW-0472">Membrane</keyword>
<protein>
    <submittedName>
        <fullName evidence="9">Multidrug transporter</fullName>
    </submittedName>
</protein>
<keyword evidence="8" id="KW-0175">Coiled coil</keyword>
<feature type="coiled-coil region" evidence="8">
    <location>
        <begin position="246"/>
        <end position="273"/>
    </location>
</feature>
<sequence length="421" mass="48646">MKKLVLTMLILSINLVSLGAPIKLTLEEAIEMAYKNSYTLRNADIDLTNSNLQVREAYKEALPKLDYSGRFDRNAEEIYGDTGDKRKTRYSHNVELVQPLYRGGTIGAGIDAAKSINERSIYEYDNTKNDLRLLIIEKYITILQLNESKEVFEKSLKEVEEQYNRANRKYELKLIAKSEVLPFRTRVINNRTSIIETENRIKIVEVELKNELGISRDVEIKLIPIDNKRYDLDLVDLDADVKFARVNNKDSKIAQLNVEIAKAEEAAARAKFLPEVDYRFGYGSEDSRFDDSGDDWQWNTGVTVSMNLFSFGQDMDAYERAKNNTTKSENLEARARDDIEVEVRSFYLDLIRLEGTVDEQVAAVESAQENLNLERRRYESGLTDVIDFLQIENVLREAELALIQAQLDYYLAYERYKDSLR</sequence>
<keyword evidence="10" id="KW-1185">Reference proteome</keyword>
<dbReference type="Pfam" id="PF02321">
    <property type="entry name" value="OEP"/>
    <property type="match status" value="2"/>
</dbReference>
<dbReference type="PANTHER" id="PTHR30026">
    <property type="entry name" value="OUTER MEMBRANE PROTEIN TOLC"/>
    <property type="match status" value="1"/>
</dbReference>
<evidence type="ECO:0000256" key="6">
    <source>
        <dbReference type="ARBA" id="ARBA00023136"/>
    </source>
</evidence>
<dbReference type="Gene3D" id="1.20.1600.10">
    <property type="entry name" value="Outer membrane efflux proteins (OEP)"/>
    <property type="match status" value="1"/>
</dbReference>
<proteinExistence type="inferred from homology"/>
<dbReference type="EMBL" id="BSDY01000008">
    <property type="protein sequence ID" value="GLI56463.1"/>
    <property type="molecule type" value="Genomic_DNA"/>
</dbReference>
<reference evidence="9" key="1">
    <citation type="submission" date="2022-12" db="EMBL/GenBank/DDBJ databases">
        <title>Reference genome sequencing for broad-spectrum identification of bacterial and archaeal isolates by mass spectrometry.</title>
        <authorList>
            <person name="Sekiguchi Y."/>
            <person name="Tourlousse D.M."/>
        </authorList>
    </citation>
    <scope>NUCLEOTIDE SEQUENCE</scope>
    <source>
        <strain evidence="9">10succ1</strain>
    </source>
</reference>
<evidence type="ECO:0000256" key="2">
    <source>
        <dbReference type="ARBA" id="ARBA00007613"/>
    </source>
</evidence>
<name>A0A9W6LNC6_9FUSO</name>
<dbReference type="GO" id="GO:0009279">
    <property type="term" value="C:cell outer membrane"/>
    <property type="evidence" value="ECO:0007669"/>
    <property type="project" value="UniProtKB-SubCell"/>
</dbReference>
<evidence type="ECO:0000256" key="3">
    <source>
        <dbReference type="ARBA" id="ARBA00022448"/>
    </source>
</evidence>
<comment type="similarity">
    <text evidence="2">Belongs to the outer membrane factor (OMF) (TC 1.B.17) family.</text>
</comment>
<comment type="caution">
    <text evidence="9">The sequence shown here is derived from an EMBL/GenBank/DDBJ whole genome shotgun (WGS) entry which is preliminary data.</text>
</comment>
<keyword evidence="3" id="KW-0813">Transport</keyword>